<dbReference type="PROSITE" id="PS50404">
    <property type="entry name" value="GST_NTER"/>
    <property type="match status" value="1"/>
</dbReference>
<evidence type="ECO:0000313" key="3">
    <source>
        <dbReference type="EMBL" id="KAF4963352.1"/>
    </source>
</evidence>
<dbReference type="Gene3D" id="1.20.1050.10">
    <property type="match status" value="1"/>
</dbReference>
<dbReference type="PANTHER" id="PTHR11571">
    <property type="entry name" value="GLUTATHIONE S-TRANSFERASE"/>
    <property type="match status" value="1"/>
</dbReference>
<dbReference type="Gene3D" id="3.40.30.10">
    <property type="entry name" value="Glutaredoxin"/>
    <property type="match status" value="1"/>
</dbReference>
<reference evidence="3" key="1">
    <citation type="journal article" date="2020" name="BMC Genomics">
        <title>Correction to: Identification and distribution of gene clusters required for synthesis of sphingolipid metabolism inhibitors in diverse species of the filamentous fungus Fusarium.</title>
        <authorList>
            <person name="Kim H.S."/>
            <person name="Lohmar J.M."/>
            <person name="Busman M."/>
            <person name="Brown D.W."/>
            <person name="Naumann T.A."/>
            <person name="Divon H.H."/>
            <person name="Lysoe E."/>
            <person name="Uhlig S."/>
            <person name="Proctor R.H."/>
        </authorList>
    </citation>
    <scope>NUCLEOTIDE SEQUENCE</scope>
    <source>
        <strain evidence="3">NRRL 20472</strain>
    </source>
</reference>
<proteinExistence type="predicted"/>
<reference evidence="3" key="2">
    <citation type="submission" date="2020-05" db="EMBL/GenBank/DDBJ databases">
        <authorList>
            <person name="Kim H.-S."/>
            <person name="Proctor R.H."/>
            <person name="Brown D.W."/>
        </authorList>
    </citation>
    <scope>NUCLEOTIDE SEQUENCE</scope>
    <source>
        <strain evidence="3">NRRL 20472</strain>
    </source>
</reference>
<evidence type="ECO:0008006" key="5">
    <source>
        <dbReference type="Google" id="ProtNLM"/>
    </source>
</evidence>
<accession>A0A8H4TSP5</accession>
<dbReference type="InterPro" id="IPR004045">
    <property type="entry name" value="Glutathione_S-Trfase_N"/>
</dbReference>
<dbReference type="SUPFAM" id="SSF47616">
    <property type="entry name" value="GST C-terminal domain-like"/>
    <property type="match status" value="1"/>
</dbReference>
<dbReference type="InterPro" id="IPR010987">
    <property type="entry name" value="Glutathione-S-Trfase_C-like"/>
</dbReference>
<dbReference type="PROSITE" id="PS50405">
    <property type="entry name" value="GST_CTER"/>
    <property type="match status" value="1"/>
</dbReference>
<dbReference type="SUPFAM" id="SSF52833">
    <property type="entry name" value="Thioredoxin-like"/>
    <property type="match status" value="1"/>
</dbReference>
<dbReference type="CDD" id="cd03039">
    <property type="entry name" value="GST_N_Sigma_like"/>
    <property type="match status" value="1"/>
</dbReference>
<protein>
    <recommendedName>
        <fullName evidence="5">Glutathione S-transferase</fullName>
    </recommendedName>
</protein>
<comment type="caution">
    <text evidence="3">The sequence shown here is derived from an EMBL/GenBank/DDBJ whole genome shotgun (WGS) entry which is preliminary data.</text>
</comment>
<dbReference type="AlphaFoldDB" id="A0A8H4TSP5"/>
<dbReference type="Proteomes" id="UP000622797">
    <property type="component" value="Unassembled WGS sequence"/>
</dbReference>
<keyword evidence="4" id="KW-1185">Reference proteome</keyword>
<feature type="domain" description="GST N-terminal" evidence="1">
    <location>
        <begin position="40"/>
        <end position="124"/>
    </location>
</feature>
<organism evidence="3 4">
    <name type="scientific">Fusarium sarcochroum</name>
    <dbReference type="NCBI Taxonomy" id="1208366"/>
    <lineage>
        <taxon>Eukaryota</taxon>
        <taxon>Fungi</taxon>
        <taxon>Dikarya</taxon>
        <taxon>Ascomycota</taxon>
        <taxon>Pezizomycotina</taxon>
        <taxon>Sordariomycetes</taxon>
        <taxon>Hypocreomycetidae</taxon>
        <taxon>Hypocreales</taxon>
        <taxon>Nectriaceae</taxon>
        <taxon>Fusarium</taxon>
        <taxon>Fusarium lateritium species complex</taxon>
    </lineage>
</organism>
<dbReference type="GO" id="GO:0004364">
    <property type="term" value="F:glutathione transferase activity"/>
    <property type="evidence" value="ECO:0007669"/>
    <property type="project" value="TreeGrafter"/>
</dbReference>
<sequence>MLASSSQLLQVTTPFSTVLHFPTPILPRHWSNNSPMSETVVYHYLDLGRLGRGEVVNLFLRDAGLDFKTVRYAYDSTWPATKEKLREQGLSPTGLLPIIEYKGTKLSQHIPILRYLSRELGGYDGETSYEKYIVDQAADLYIDWRAAWVASLGDASDDYKNKIVPQYYALVAKYYAESKGPYLLGDKISYTDFAVFQSIDNERRTETLPDNLPESLQKLVDAMNERPKIAAFIRETA</sequence>
<dbReference type="InterPro" id="IPR050213">
    <property type="entry name" value="GST_superfamily"/>
</dbReference>
<dbReference type="OrthoDB" id="414243at2759"/>
<gene>
    <name evidence="3" type="ORF">FSARC_8639</name>
</gene>
<evidence type="ECO:0000313" key="4">
    <source>
        <dbReference type="Proteomes" id="UP000622797"/>
    </source>
</evidence>
<feature type="domain" description="GST C-terminal" evidence="2">
    <location>
        <begin position="127"/>
        <end position="237"/>
    </location>
</feature>
<evidence type="ECO:0000259" key="1">
    <source>
        <dbReference type="PROSITE" id="PS50404"/>
    </source>
</evidence>
<dbReference type="GO" id="GO:0006749">
    <property type="term" value="P:glutathione metabolic process"/>
    <property type="evidence" value="ECO:0007669"/>
    <property type="project" value="TreeGrafter"/>
</dbReference>
<dbReference type="InterPro" id="IPR004046">
    <property type="entry name" value="GST_C"/>
</dbReference>
<name>A0A8H4TSP5_9HYPO</name>
<dbReference type="InterPro" id="IPR036282">
    <property type="entry name" value="Glutathione-S-Trfase_C_sf"/>
</dbReference>
<dbReference type="Pfam" id="PF14497">
    <property type="entry name" value="GST_C_3"/>
    <property type="match status" value="1"/>
</dbReference>
<dbReference type="PANTHER" id="PTHR11571:SF150">
    <property type="entry name" value="GLUTATHIONE S-TRANSFERASE"/>
    <property type="match status" value="1"/>
</dbReference>
<evidence type="ECO:0000259" key="2">
    <source>
        <dbReference type="PROSITE" id="PS50405"/>
    </source>
</evidence>
<dbReference type="EMBL" id="JABEXW010000479">
    <property type="protein sequence ID" value="KAF4963352.1"/>
    <property type="molecule type" value="Genomic_DNA"/>
</dbReference>
<dbReference type="InterPro" id="IPR036249">
    <property type="entry name" value="Thioredoxin-like_sf"/>
</dbReference>